<feature type="region of interest" description="Disordered" evidence="1">
    <location>
        <begin position="59"/>
        <end position="81"/>
    </location>
</feature>
<dbReference type="EMBL" id="SRLO01007766">
    <property type="protein sequence ID" value="TNN27768.1"/>
    <property type="molecule type" value="Genomic_DNA"/>
</dbReference>
<organism evidence="2 3">
    <name type="scientific">Liparis tanakae</name>
    <name type="common">Tanaka's snailfish</name>
    <dbReference type="NCBI Taxonomy" id="230148"/>
    <lineage>
        <taxon>Eukaryota</taxon>
        <taxon>Metazoa</taxon>
        <taxon>Chordata</taxon>
        <taxon>Craniata</taxon>
        <taxon>Vertebrata</taxon>
        <taxon>Euteleostomi</taxon>
        <taxon>Actinopterygii</taxon>
        <taxon>Neopterygii</taxon>
        <taxon>Teleostei</taxon>
        <taxon>Neoteleostei</taxon>
        <taxon>Acanthomorphata</taxon>
        <taxon>Eupercaria</taxon>
        <taxon>Perciformes</taxon>
        <taxon>Cottioidei</taxon>
        <taxon>Cottales</taxon>
        <taxon>Liparidae</taxon>
        <taxon>Liparis</taxon>
    </lineage>
</organism>
<name>A0A4Z2EG92_9TELE</name>
<comment type="caution">
    <text evidence="2">The sequence shown here is derived from an EMBL/GenBank/DDBJ whole genome shotgun (WGS) entry which is preliminary data.</text>
</comment>
<evidence type="ECO:0000313" key="2">
    <source>
        <dbReference type="EMBL" id="TNN27768.1"/>
    </source>
</evidence>
<dbReference type="Proteomes" id="UP000314294">
    <property type="component" value="Unassembled WGS sequence"/>
</dbReference>
<feature type="compositionally biased region" description="Basic and acidic residues" evidence="1">
    <location>
        <begin position="63"/>
        <end position="73"/>
    </location>
</feature>
<reference evidence="2 3" key="1">
    <citation type="submission" date="2019-03" db="EMBL/GenBank/DDBJ databases">
        <title>First draft genome of Liparis tanakae, snailfish: a comprehensive survey of snailfish specific genes.</title>
        <authorList>
            <person name="Kim W."/>
            <person name="Song I."/>
            <person name="Jeong J.-H."/>
            <person name="Kim D."/>
            <person name="Kim S."/>
            <person name="Ryu S."/>
            <person name="Song J.Y."/>
            <person name="Lee S.K."/>
        </authorList>
    </citation>
    <scope>NUCLEOTIDE SEQUENCE [LARGE SCALE GENOMIC DNA]</scope>
    <source>
        <tissue evidence="2">Muscle</tissue>
    </source>
</reference>
<protein>
    <submittedName>
        <fullName evidence="2">Uncharacterized protein</fullName>
    </submittedName>
</protein>
<feature type="region of interest" description="Disordered" evidence="1">
    <location>
        <begin position="1"/>
        <end position="31"/>
    </location>
</feature>
<sequence>MKGRRDAVESLFSGDAARGQGSATGLWRRTEGLGGGDDIQKLYRQEMFSQIQRCANANTRLVSPDKETSDRSAEGQPGAFPCGARLRGHGVTGGGAGVNVHQCQAL</sequence>
<accession>A0A4Z2EG92</accession>
<dbReference type="AlphaFoldDB" id="A0A4Z2EG92"/>
<evidence type="ECO:0000256" key="1">
    <source>
        <dbReference type="SAM" id="MobiDB-lite"/>
    </source>
</evidence>
<keyword evidence="3" id="KW-1185">Reference proteome</keyword>
<evidence type="ECO:0000313" key="3">
    <source>
        <dbReference type="Proteomes" id="UP000314294"/>
    </source>
</evidence>
<gene>
    <name evidence="2" type="ORF">EYF80_062086</name>
</gene>
<proteinExistence type="predicted"/>